<dbReference type="eggNOG" id="ENOG502SN7S">
    <property type="taxonomic scope" value="Eukaryota"/>
</dbReference>
<dbReference type="RefSeq" id="XP_016762531.1">
    <property type="nucleotide sequence ID" value="XM_016904721.1"/>
</dbReference>
<evidence type="ECO:0000256" key="1">
    <source>
        <dbReference type="SAM" id="MobiDB-lite"/>
    </source>
</evidence>
<organism evidence="2 3">
    <name type="scientific">Sphaerulina musiva (strain SO2202)</name>
    <name type="common">Poplar stem canker fungus</name>
    <name type="synonym">Septoria musiva</name>
    <dbReference type="NCBI Taxonomy" id="692275"/>
    <lineage>
        <taxon>Eukaryota</taxon>
        <taxon>Fungi</taxon>
        <taxon>Dikarya</taxon>
        <taxon>Ascomycota</taxon>
        <taxon>Pezizomycotina</taxon>
        <taxon>Dothideomycetes</taxon>
        <taxon>Dothideomycetidae</taxon>
        <taxon>Mycosphaerellales</taxon>
        <taxon>Mycosphaerellaceae</taxon>
        <taxon>Sphaerulina</taxon>
    </lineage>
</organism>
<feature type="compositionally biased region" description="Pro residues" evidence="1">
    <location>
        <begin position="163"/>
        <end position="174"/>
    </location>
</feature>
<evidence type="ECO:0000313" key="3">
    <source>
        <dbReference type="Proteomes" id="UP000016931"/>
    </source>
</evidence>
<keyword evidence="3" id="KW-1185">Reference proteome</keyword>
<dbReference type="GeneID" id="27901858"/>
<feature type="compositionally biased region" description="Basic residues" evidence="1">
    <location>
        <begin position="180"/>
        <end position="193"/>
    </location>
</feature>
<name>M3D8G6_SPHMS</name>
<gene>
    <name evidence="2" type="ORF">SEPMUDRAFT_148126</name>
</gene>
<reference evidence="2 3" key="1">
    <citation type="journal article" date="2012" name="PLoS Pathog.">
        <title>Diverse lifestyles and strategies of plant pathogenesis encoded in the genomes of eighteen Dothideomycetes fungi.</title>
        <authorList>
            <person name="Ohm R.A."/>
            <person name="Feau N."/>
            <person name="Henrissat B."/>
            <person name="Schoch C.L."/>
            <person name="Horwitz B.A."/>
            <person name="Barry K.W."/>
            <person name="Condon B.J."/>
            <person name="Copeland A.C."/>
            <person name="Dhillon B."/>
            <person name="Glaser F."/>
            <person name="Hesse C.N."/>
            <person name="Kosti I."/>
            <person name="LaButti K."/>
            <person name="Lindquist E.A."/>
            <person name="Lucas S."/>
            <person name="Salamov A.A."/>
            <person name="Bradshaw R.E."/>
            <person name="Ciuffetti L."/>
            <person name="Hamelin R.C."/>
            <person name="Kema G.H.J."/>
            <person name="Lawrence C."/>
            <person name="Scott J.A."/>
            <person name="Spatafora J.W."/>
            <person name="Turgeon B.G."/>
            <person name="de Wit P.J.G.M."/>
            <person name="Zhong S."/>
            <person name="Goodwin S.B."/>
            <person name="Grigoriev I.V."/>
        </authorList>
    </citation>
    <scope>NUCLEOTIDE SEQUENCE [LARGE SCALE GENOMIC DNA]</scope>
    <source>
        <strain evidence="2 3">SO2202</strain>
    </source>
</reference>
<feature type="compositionally biased region" description="Pro residues" evidence="1">
    <location>
        <begin position="196"/>
        <end position="206"/>
    </location>
</feature>
<dbReference type="OMA" id="YMRYSGH"/>
<dbReference type="AlphaFoldDB" id="M3D8G6"/>
<accession>M3D8G6</accession>
<proteinExistence type="predicted"/>
<feature type="compositionally biased region" description="Basic and acidic residues" evidence="1">
    <location>
        <begin position="135"/>
        <end position="147"/>
    </location>
</feature>
<feature type="region of interest" description="Disordered" evidence="1">
    <location>
        <begin position="127"/>
        <end position="206"/>
    </location>
</feature>
<sequence length="206" mass="23981">MCVCVLTQTCYFSLQLLFSRKWVLDHARNQIITTFNEMRAMRIEAHRNYLQTLPFYTLYHRYNGAPPLGAAQLQLIHSQISSANHTLQQGVDQDWRTSCMQYPQVLDYYFNLVSVRLPREDDTVITEPVFGVPKDPPRRVKEKERRGAAAAAESAEYGRETRTPPPPPPPPPRTPTREQQHHHRKKESRRNRTGRTPPPAPMPYHR</sequence>
<dbReference type="HOGENOM" id="CLU_1332670_0_0_1"/>
<dbReference type="Proteomes" id="UP000016931">
    <property type="component" value="Unassembled WGS sequence"/>
</dbReference>
<dbReference type="OrthoDB" id="5409477at2759"/>
<protein>
    <submittedName>
        <fullName evidence="2">Uncharacterized protein</fullName>
    </submittedName>
</protein>
<dbReference type="EMBL" id="KB456262">
    <property type="protein sequence ID" value="EMF14410.1"/>
    <property type="molecule type" value="Genomic_DNA"/>
</dbReference>
<evidence type="ECO:0000313" key="2">
    <source>
        <dbReference type="EMBL" id="EMF14410.1"/>
    </source>
</evidence>